<protein>
    <submittedName>
        <fullName evidence="3">Uncharacterized protein</fullName>
    </submittedName>
</protein>
<keyword evidence="4" id="KW-1185">Reference proteome</keyword>
<organism evidence="3 4">
    <name type="scientific">Fluviicoccus keumensis</name>
    <dbReference type="NCBI Taxonomy" id="1435465"/>
    <lineage>
        <taxon>Bacteria</taxon>
        <taxon>Pseudomonadati</taxon>
        <taxon>Pseudomonadota</taxon>
        <taxon>Gammaproteobacteria</taxon>
        <taxon>Moraxellales</taxon>
        <taxon>Moraxellaceae</taxon>
        <taxon>Fluviicoccus</taxon>
    </lineage>
</organism>
<sequence>MNNKKHKARVEAGFAGEAVTGGETSPGKNSTAIDQAQPATLAIHTKRALVWLGVHGLLPVAVTCWLIQALRLAGV</sequence>
<dbReference type="Proteomes" id="UP000292423">
    <property type="component" value="Unassembled WGS sequence"/>
</dbReference>
<reference evidence="3 4" key="1">
    <citation type="submission" date="2019-02" db="EMBL/GenBank/DDBJ databases">
        <title>Genomic Encyclopedia of Type Strains, Phase IV (KMG-IV): sequencing the most valuable type-strain genomes for metagenomic binning, comparative biology and taxonomic classification.</title>
        <authorList>
            <person name="Goeker M."/>
        </authorList>
    </citation>
    <scope>NUCLEOTIDE SEQUENCE [LARGE SCALE GENOMIC DNA]</scope>
    <source>
        <strain evidence="3 4">DSM 105135</strain>
    </source>
</reference>
<keyword evidence="2" id="KW-1133">Transmembrane helix</keyword>
<evidence type="ECO:0000313" key="4">
    <source>
        <dbReference type="Proteomes" id="UP000292423"/>
    </source>
</evidence>
<proteinExistence type="predicted"/>
<name>A0A4Q7ZAA6_9GAMM</name>
<keyword evidence="2" id="KW-0472">Membrane</keyword>
<dbReference type="RefSeq" id="WP_130411783.1">
    <property type="nucleotide sequence ID" value="NZ_SHKX01000011.1"/>
</dbReference>
<feature type="region of interest" description="Disordered" evidence="1">
    <location>
        <begin position="1"/>
        <end position="32"/>
    </location>
</feature>
<dbReference type="EMBL" id="SHKX01000011">
    <property type="protein sequence ID" value="RZU46825.1"/>
    <property type="molecule type" value="Genomic_DNA"/>
</dbReference>
<evidence type="ECO:0000313" key="3">
    <source>
        <dbReference type="EMBL" id="RZU46825.1"/>
    </source>
</evidence>
<comment type="caution">
    <text evidence="3">The sequence shown here is derived from an EMBL/GenBank/DDBJ whole genome shotgun (WGS) entry which is preliminary data.</text>
</comment>
<feature type="compositionally biased region" description="Polar residues" evidence="1">
    <location>
        <begin position="22"/>
        <end position="32"/>
    </location>
</feature>
<gene>
    <name evidence="3" type="ORF">EV700_1208</name>
</gene>
<dbReference type="AlphaFoldDB" id="A0A4Q7ZAA6"/>
<evidence type="ECO:0000256" key="1">
    <source>
        <dbReference type="SAM" id="MobiDB-lite"/>
    </source>
</evidence>
<accession>A0A4Q7ZAA6</accession>
<feature type="transmembrane region" description="Helical" evidence="2">
    <location>
        <begin position="48"/>
        <end position="70"/>
    </location>
</feature>
<evidence type="ECO:0000256" key="2">
    <source>
        <dbReference type="SAM" id="Phobius"/>
    </source>
</evidence>
<keyword evidence="2" id="KW-0812">Transmembrane</keyword>